<evidence type="ECO:0000313" key="2">
    <source>
        <dbReference type="EMBL" id="TGK69321.1"/>
    </source>
</evidence>
<evidence type="ECO:0000259" key="1">
    <source>
        <dbReference type="Pfam" id="PF12680"/>
    </source>
</evidence>
<dbReference type="SUPFAM" id="SSF54427">
    <property type="entry name" value="NTF2-like"/>
    <property type="match status" value="1"/>
</dbReference>
<protein>
    <submittedName>
        <fullName evidence="2">Nuclear transport factor 2 family protein</fullName>
    </submittedName>
</protein>
<reference evidence="2" key="1">
    <citation type="journal article" date="2019" name="PLoS Negl. Trop. Dis.">
        <title>Revisiting the worldwide diversity of Leptospira species in the environment.</title>
        <authorList>
            <person name="Vincent A.T."/>
            <person name="Schiettekatte O."/>
            <person name="Bourhy P."/>
            <person name="Veyrier F.J."/>
            <person name="Picardeau M."/>
        </authorList>
    </citation>
    <scope>NUCLEOTIDE SEQUENCE [LARGE SCALE GENOMIC DNA]</scope>
    <source>
        <strain evidence="2">201800293</strain>
    </source>
</reference>
<name>A0A6N4QA55_9LEPT</name>
<dbReference type="RefSeq" id="WP_135634291.1">
    <property type="nucleotide sequence ID" value="NZ_JAMQPQ010000001.1"/>
</dbReference>
<accession>A0A6N4QA55</accession>
<dbReference type="Pfam" id="PF12680">
    <property type="entry name" value="SnoaL_2"/>
    <property type="match status" value="1"/>
</dbReference>
<dbReference type="Proteomes" id="UP000297239">
    <property type="component" value="Unassembled WGS sequence"/>
</dbReference>
<comment type="caution">
    <text evidence="2">The sequence shown here is derived from an EMBL/GenBank/DDBJ whole genome shotgun (WGS) entry which is preliminary data.</text>
</comment>
<dbReference type="AlphaFoldDB" id="A0A6N4QA55"/>
<dbReference type="OrthoDB" id="391735at2"/>
<proteinExistence type="predicted"/>
<sequence length="157" mass="18150">MHANEQLIQKFYTAFQNKDAQTMVGCYHPDIEFQDPAFGQLKGKEAGAMWLMLVEKSQNLTIRFSNIKADDTKGSADWEADYNFSKTGRTIQNKIHANFTFKDGRILVHKDQFSMWKWLGMAMGPVGYFLGWWPALGNKVKKEAVTGLQLYMKRKRM</sequence>
<evidence type="ECO:0000313" key="3">
    <source>
        <dbReference type="Proteomes" id="UP000297239"/>
    </source>
</evidence>
<organism evidence="2 3">
    <name type="scientific">Leptospira kanakyensis</name>
    <dbReference type="NCBI Taxonomy" id="2484968"/>
    <lineage>
        <taxon>Bacteria</taxon>
        <taxon>Pseudomonadati</taxon>
        <taxon>Spirochaetota</taxon>
        <taxon>Spirochaetia</taxon>
        <taxon>Leptospirales</taxon>
        <taxon>Leptospiraceae</taxon>
        <taxon>Leptospira</taxon>
    </lineage>
</organism>
<keyword evidence="3" id="KW-1185">Reference proteome</keyword>
<gene>
    <name evidence="2" type="ORF">EHQ18_10890</name>
</gene>
<feature type="domain" description="SnoaL-like" evidence="1">
    <location>
        <begin position="8"/>
        <end position="108"/>
    </location>
</feature>
<dbReference type="EMBL" id="RQFF01000030">
    <property type="protein sequence ID" value="TGK69321.1"/>
    <property type="molecule type" value="Genomic_DNA"/>
</dbReference>
<dbReference type="InterPro" id="IPR032710">
    <property type="entry name" value="NTF2-like_dom_sf"/>
</dbReference>
<dbReference type="Gene3D" id="3.10.450.50">
    <property type="match status" value="1"/>
</dbReference>
<dbReference type="InterPro" id="IPR037401">
    <property type="entry name" value="SnoaL-like"/>
</dbReference>